<dbReference type="GO" id="GO:0004364">
    <property type="term" value="F:glutathione transferase activity"/>
    <property type="evidence" value="ECO:0007669"/>
    <property type="project" value="InterPro"/>
</dbReference>
<dbReference type="Gene3D" id="1.20.1050.10">
    <property type="match status" value="1"/>
</dbReference>
<dbReference type="RefSeq" id="WP_096343995.1">
    <property type="nucleotide sequence ID" value="NZ_NWMW01000002.1"/>
</dbReference>
<dbReference type="CDD" id="cd03190">
    <property type="entry name" value="GST_C_Omega_like"/>
    <property type="match status" value="1"/>
</dbReference>
<dbReference type="PIRSF" id="PIRSF015753">
    <property type="entry name" value="GST"/>
    <property type="match status" value="1"/>
</dbReference>
<dbReference type="InterPro" id="IPR004045">
    <property type="entry name" value="Glutathione_S-Trfase_N"/>
</dbReference>
<dbReference type="Pfam" id="PF13410">
    <property type="entry name" value="GST_C_2"/>
    <property type="match status" value="1"/>
</dbReference>
<dbReference type="OrthoDB" id="9769158at2"/>
<name>A0A2A4B4E3_9SPHN</name>
<dbReference type="InterPro" id="IPR010987">
    <property type="entry name" value="Glutathione-S-Trfase_C-like"/>
</dbReference>
<dbReference type="PANTHER" id="PTHR32419:SF6">
    <property type="entry name" value="GLUTATHIONE S-TRANSFERASE OMEGA-LIKE 1-RELATED"/>
    <property type="match status" value="1"/>
</dbReference>
<feature type="region of interest" description="Disordered" evidence="4">
    <location>
        <begin position="1"/>
        <end position="22"/>
    </location>
</feature>
<feature type="site" description="Lowers pKa of active site Cys" evidence="3">
    <location>
        <position position="296"/>
    </location>
</feature>
<evidence type="ECO:0000256" key="1">
    <source>
        <dbReference type="PIRSR" id="PIRSR015753-1"/>
    </source>
</evidence>
<accession>A0A2A4B4E3</accession>
<feature type="binding site" evidence="2">
    <location>
        <begin position="130"/>
        <end position="133"/>
    </location>
    <ligand>
        <name>glutathione</name>
        <dbReference type="ChEBI" id="CHEBI:57925"/>
    </ligand>
</feature>
<evidence type="ECO:0000256" key="4">
    <source>
        <dbReference type="SAM" id="MobiDB-lite"/>
    </source>
</evidence>
<evidence type="ECO:0000313" key="7">
    <source>
        <dbReference type="Proteomes" id="UP000218366"/>
    </source>
</evidence>
<dbReference type="GO" id="GO:0005737">
    <property type="term" value="C:cytoplasm"/>
    <property type="evidence" value="ECO:0007669"/>
    <property type="project" value="TreeGrafter"/>
</dbReference>
<dbReference type="EMBL" id="NWMW01000002">
    <property type="protein sequence ID" value="PCD02618.1"/>
    <property type="molecule type" value="Genomic_DNA"/>
</dbReference>
<feature type="active site" description="Proton donor/acceptor" evidence="1">
    <location>
        <position position="195"/>
    </location>
</feature>
<feature type="binding site" evidence="2">
    <location>
        <position position="97"/>
    </location>
    <ligand>
        <name>glutathione</name>
        <dbReference type="ChEBI" id="CHEBI:57925"/>
    </ligand>
</feature>
<protein>
    <submittedName>
        <fullName evidence="6">Glutathione-dependent reductase</fullName>
    </submittedName>
</protein>
<dbReference type="InterPro" id="IPR047047">
    <property type="entry name" value="GST_Omega-like_C"/>
</dbReference>
<dbReference type="SUPFAM" id="SSF47616">
    <property type="entry name" value="GST C-terminal domain-like"/>
    <property type="match status" value="1"/>
</dbReference>
<comment type="caution">
    <text evidence="6">The sequence shown here is derived from an EMBL/GenBank/DDBJ whole genome shotgun (WGS) entry which is preliminary data.</text>
</comment>
<evidence type="ECO:0000256" key="3">
    <source>
        <dbReference type="PIRSR" id="PIRSR015753-3"/>
    </source>
</evidence>
<feature type="domain" description="GST C-terminal" evidence="5">
    <location>
        <begin position="172"/>
        <end position="296"/>
    </location>
</feature>
<dbReference type="PANTHER" id="PTHR32419">
    <property type="entry name" value="GLUTATHIONYL-HYDROQUINONE REDUCTASE"/>
    <property type="match status" value="1"/>
</dbReference>
<dbReference type="InterPro" id="IPR036249">
    <property type="entry name" value="Thioredoxin-like_sf"/>
</dbReference>
<feature type="site" description="Lowers pKa of active site Cys" evidence="3">
    <location>
        <position position="253"/>
    </location>
</feature>
<dbReference type="InterPro" id="IPR036282">
    <property type="entry name" value="Glutathione-S-Trfase_C_sf"/>
</dbReference>
<dbReference type="AlphaFoldDB" id="A0A2A4B4E3"/>
<organism evidence="6 7">
    <name type="scientific">Sphingomonas spermidinifaciens</name>
    <dbReference type="NCBI Taxonomy" id="1141889"/>
    <lineage>
        <taxon>Bacteria</taxon>
        <taxon>Pseudomonadati</taxon>
        <taxon>Pseudomonadota</taxon>
        <taxon>Alphaproteobacteria</taxon>
        <taxon>Sphingomonadales</taxon>
        <taxon>Sphingomonadaceae</taxon>
        <taxon>Sphingomonas</taxon>
    </lineage>
</organism>
<reference evidence="6 7" key="1">
    <citation type="submission" date="2017-09" db="EMBL/GenBank/DDBJ databases">
        <title>Sphingomonas spermidinifaciens 9NM-10, whole genome shotgun sequence.</title>
        <authorList>
            <person name="Feng G."/>
            <person name="Zhu H."/>
        </authorList>
    </citation>
    <scope>NUCLEOTIDE SEQUENCE [LARGE SCALE GENOMIC DNA]</scope>
    <source>
        <strain evidence="6 7">9NM-10</strain>
    </source>
</reference>
<proteinExistence type="predicted"/>
<dbReference type="Proteomes" id="UP000218366">
    <property type="component" value="Unassembled WGS sequence"/>
</dbReference>
<dbReference type="SFLD" id="SFLDG01206">
    <property type="entry name" value="Xi.1"/>
    <property type="match status" value="1"/>
</dbReference>
<sequence length="324" mass="35815">MGKLIDGKWTSGDAVAPTNDKGEFERADSGFRGWLTRDGEPGPDGQKGWRAEPGRYRLYVSLACPWAHRTLVVRALKQLEDLIPVTVVGPVMGEHGWSFAETYGGTGEPLYGLDHLHQLYTRARPEMTGKVTVPVLWDEHERTIVSNESADILRMLSTAFDDLGAVAGDFYPAELRGEIDAVNERVYPGLNNGVYRAGFATKQAAYEKAAREVFATLDWLEARLNGREWLAGGQLTEADIRTFTTLVRFDPVYHGHFKCNWRRLVDYPRLSDFAARIAALPGVASTIDLHHIKTHYYRSHPDINPTGIVPIGPADGLVGAAEGG</sequence>
<evidence type="ECO:0000313" key="6">
    <source>
        <dbReference type="EMBL" id="PCD02618.1"/>
    </source>
</evidence>
<dbReference type="InterPro" id="IPR040079">
    <property type="entry name" value="Glutathione_S-Trfase"/>
</dbReference>
<keyword evidence="7" id="KW-1185">Reference proteome</keyword>
<dbReference type="SFLD" id="SFLDS00019">
    <property type="entry name" value="Glutathione_Transferase_(cytos"/>
    <property type="match status" value="1"/>
</dbReference>
<gene>
    <name evidence="6" type="ORF">COC42_14575</name>
</gene>
<dbReference type="InterPro" id="IPR016639">
    <property type="entry name" value="GST_Omega/GSH"/>
</dbReference>
<evidence type="ECO:0000256" key="2">
    <source>
        <dbReference type="PIRSR" id="PIRSR015753-2"/>
    </source>
</evidence>
<dbReference type="Gene3D" id="3.40.30.10">
    <property type="entry name" value="Glutaredoxin"/>
    <property type="match status" value="1"/>
</dbReference>
<dbReference type="Pfam" id="PF13409">
    <property type="entry name" value="GST_N_2"/>
    <property type="match status" value="1"/>
</dbReference>
<feature type="active site" description="Nucleophile" evidence="1">
    <location>
        <position position="64"/>
    </location>
</feature>
<feature type="binding site" evidence="2">
    <location>
        <begin position="148"/>
        <end position="149"/>
    </location>
    <ligand>
        <name>glutathione</name>
        <dbReference type="ChEBI" id="CHEBI:57925"/>
    </ligand>
</feature>
<evidence type="ECO:0000259" key="5">
    <source>
        <dbReference type="PROSITE" id="PS50405"/>
    </source>
</evidence>
<dbReference type="PROSITE" id="PS50405">
    <property type="entry name" value="GST_CTER"/>
    <property type="match status" value="1"/>
</dbReference>
<dbReference type="SFLD" id="SFLDG01148">
    <property type="entry name" value="Xi_(cytGST)"/>
    <property type="match status" value="1"/>
</dbReference>
<dbReference type="SUPFAM" id="SSF52833">
    <property type="entry name" value="Thioredoxin-like"/>
    <property type="match status" value="1"/>
</dbReference>